<evidence type="ECO:0000313" key="3">
    <source>
        <dbReference type="Proteomes" id="UP001063350"/>
    </source>
</evidence>
<dbReference type="Proteomes" id="UP001063350">
    <property type="component" value="Chromosome"/>
</dbReference>
<dbReference type="EMBL" id="AP024233">
    <property type="protein sequence ID" value="BCO09101.1"/>
    <property type="molecule type" value="Genomic_DNA"/>
</dbReference>
<dbReference type="AlphaFoldDB" id="A0A915XL32"/>
<reference evidence="2" key="1">
    <citation type="submission" date="2020-12" db="EMBL/GenBank/DDBJ databases">
        <title>Desulfobium dissulfuricans gen. nov., sp. nov., a novel mesophilic, sulfate-reducing bacterium isolated from a deep-sea hydrothermal vent.</title>
        <authorList>
            <person name="Hashimoto Y."/>
            <person name="Tame A."/>
            <person name="Sawayama S."/>
            <person name="Miyazaki J."/>
            <person name="Takai K."/>
            <person name="Nakagawa S."/>
        </authorList>
    </citation>
    <scope>NUCLEOTIDE SEQUENCE</scope>
    <source>
        <strain evidence="2">GF1</strain>
    </source>
</reference>
<evidence type="ECO:0000256" key="1">
    <source>
        <dbReference type="SAM" id="Phobius"/>
    </source>
</evidence>
<keyword evidence="3" id="KW-1185">Reference proteome</keyword>
<keyword evidence="1" id="KW-0472">Membrane</keyword>
<dbReference type="KEGG" id="ddu:GF1_14770"/>
<gene>
    <name evidence="2" type="ORF">GF1_14770</name>
</gene>
<accession>A0A915XL32</accession>
<proteinExistence type="predicted"/>
<protein>
    <submittedName>
        <fullName evidence="2">Uncharacterized protein</fullName>
    </submittedName>
</protein>
<feature type="transmembrane region" description="Helical" evidence="1">
    <location>
        <begin position="39"/>
        <end position="61"/>
    </location>
</feature>
<sequence length="218" mass="25227">MIGRWLKTIGATLPLLLVYWLILWPGLLARDQMTTGQFLTYLMIWVILFIVSLPLLLSGLIRRFWFFPGNGEPVAPELLQSLLLSVNEMHAGPVRARKKRKTIVVSWRCEKGLWCERMEQLGLKRLFELKLRFDPATRTVIVSGRTRSVDLSLCPVKVKQGWLSFPRPFFGIRLGSDWGFAIYRQTRPEDYSFTPGELLNPVVNEILRNGWNIRLSVL</sequence>
<dbReference type="RefSeq" id="WP_267928972.1">
    <property type="nucleotide sequence ID" value="NZ_AP024233.1"/>
</dbReference>
<name>A0A915XL32_9BACT</name>
<organism evidence="2 3">
    <name type="scientific">Desulfolithobacter dissulfuricans</name>
    <dbReference type="NCBI Taxonomy" id="2795293"/>
    <lineage>
        <taxon>Bacteria</taxon>
        <taxon>Pseudomonadati</taxon>
        <taxon>Thermodesulfobacteriota</taxon>
        <taxon>Desulfobulbia</taxon>
        <taxon>Desulfobulbales</taxon>
        <taxon>Desulfobulbaceae</taxon>
        <taxon>Desulfolithobacter</taxon>
    </lineage>
</organism>
<keyword evidence="1" id="KW-1133">Transmembrane helix</keyword>
<evidence type="ECO:0000313" key="2">
    <source>
        <dbReference type="EMBL" id="BCO09101.1"/>
    </source>
</evidence>
<keyword evidence="1" id="KW-0812">Transmembrane</keyword>